<evidence type="ECO:0000313" key="2">
    <source>
        <dbReference type="EMBL" id="MBB5620775.1"/>
    </source>
</evidence>
<sequence length="140" mass="15485">MAAVNPYLNFDGNTEEAFNFYKSVFGGEFDVVSKFDAMPEEYQPDQSEINKIMHISLPIGGGSVLMGSDRPKSYGPINKGDNAYIAIKADSEEEATKLFNGLSAGGVITMPLAKAFWGDFFGMFNDKFGVQWMINYTYNS</sequence>
<gene>
    <name evidence="2" type="ORF">HDE69_001828</name>
</gene>
<protein>
    <submittedName>
        <fullName evidence="2">PhnB protein</fullName>
    </submittedName>
</protein>
<dbReference type="RefSeq" id="WP_183866794.1">
    <property type="nucleotide sequence ID" value="NZ_JACHCF010000004.1"/>
</dbReference>
<dbReference type="EMBL" id="JACHCF010000004">
    <property type="protein sequence ID" value="MBB5620775.1"/>
    <property type="molecule type" value="Genomic_DNA"/>
</dbReference>
<dbReference type="InterPro" id="IPR029068">
    <property type="entry name" value="Glyas_Bleomycin-R_OHBP_Dase"/>
</dbReference>
<organism evidence="2 3">
    <name type="scientific">Pedobacter cryoconitis</name>
    <dbReference type="NCBI Taxonomy" id="188932"/>
    <lineage>
        <taxon>Bacteria</taxon>
        <taxon>Pseudomonadati</taxon>
        <taxon>Bacteroidota</taxon>
        <taxon>Sphingobacteriia</taxon>
        <taxon>Sphingobacteriales</taxon>
        <taxon>Sphingobacteriaceae</taxon>
        <taxon>Pedobacter</taxon>
    </lineage>
</organism>
<dbReference type="Proteomes" id="UP000537718">
    <property type="component" value="Unassembled WGS sequence"/>
</dbReference>
<name>A0A7W8YSN9_9SPHI</name>
<evidence type="ECO:0000313" key="3">
    <source>
        <dbReference type="Proteomes" id="UP000537718"/>
    </source>
</evidence>
<accession>A0A7W8YSN9</accession>
<dbReference type="CDD" id="cd06588">
    <property type="entry name" value="PhnB_like"/>
    <property type="match status" value="1"/>
</dbReference>
<comment type="caution">
    <text evidence="2">The sequence shown here is derived from an EMBL/GenBank/DDBJ whole genome shotgun (WGS) entry which is preliminary data.</text>
</comment>
<reference evidence="2 3" key="1">
    <citation type="submission" date="2020-08" db="EMBL/GenBank/DDBJ databases">
        <title>Genomic Encyclopedia of Type Strains, Phase IV (KMG-V): Genome sequencing to study the core and pangenomes of soil and plant-associated prokaryotes.</title>
        <authorList>
            <person name="Whitman W."/>
        </authorList>
    </citation>
    <scope>NUCLEOTIDE SEQUENCE [LARGE SCALE GENOMIC DNA]</scope>
    <source>
        <strain evidence="2 3">MP7CTX6</strain>
    </source>
</reference>
<dbReference type="InterPro" id="IPR028973">
    <property type="entry name" value="PhnB-like"/>
</dbReference>
<dbReference type="PANTHER" id="PTHR33990:SF1">
    <property type="entry name" value="PROTEIN YJDN"/>
    <property type="match status" value="1"/>
</dbReference>
<evidence type="ECO:0000259" key="1">
    <source>
        <dbReference type="Pfam" id="PF00903"/>
    </source>
</evidence>
<feature type="domain" description="Glyoxalase/fosfomycin resistance/dioxygenase" evidence="1">
    <location>
        <begin position="9"/>
        <end position="134"/>
    </location>
</feature>
<dbReference type="AlphaFoldDB" id="A0A7W8YSN9"/>
<dbReference type="PANTHER" id="PTHR33990">
    <property type="entry name" value="PROTEIN YJDN-RELATED"/>
    <property type="match status" value="1"/>
</dbReference>
<dbReference type="SUPFAM" id="SSF54593">
    <property type="entry name" value="Glyoxalase/Bleomycin resistance protein/Dihydroxybiphenyl dioxygenase"/>
    <property type="match status" value="1"/>
</dbReference>
<dbReference type="Gene3D" id="3.10.180.10">
    <property type="entry name" value="2,3-Dihydroxybiphenyl 1,2-Dioxygenase, domain 1"/>
    <property type="match status" value="1"/>
</dbReference>
<dbReference type="Pfam" id="PF00903">
    <property type="entry name" value="Glyoxalase"/>
    <property type="match status" value="1"/>
</dbReference>
<proteinExistence type="predicted"/>
<dbReference type="InterPro" id="IPR004360">
    <property type="entry name" value="Glyas_Fos-R_dOase_dom"/>
</dbReference>